<evidence type="ECO:0000256" key="7">
    <source>
        <dbReference type="ARBA" id="ARBA00023004"/>
    </source>
</evidence>
<name>A0AAV6WXL0_9LAMI</name>
<dbReference type="PANTHER" id="PTHR47947">
    <property type="entry name" value="CYTOCHROME P450 82C3-RELATED"/>
    <property type="match status" value="1"/>
</dbReference>
<dbReference type="Proteomes" id="UP000826271">
    <property type="component" value="Unassembled WGS sequence"/>
</dbReference>
<proteinExistence type="predicted"/>
<organism evidence="10 11">
    <name type="scientific">Buddleja alternifolia</name>
    <dbReference type="NCBI Taxonomy" id="168488"/>
    <lineage>
        <taxon>Eukaryota</taxon>
        <taxon>Viridiplantae</taxon>
        <taxon>Streptophyta</taxon>
        <taxon>Embryophyta</taxon>
        <taxon>Tracheophyta</taxon>
        <taxon>Spermatophyta</taxon>
        <taxon>Magnoliopsida</taxon>
        <taxon>eudicotyledons</taxon>
        <taxon>Gunneridae</taxon>
        <taxon>Pentapetalae</taxon>
        <taxon>asterids</taxon>
        <taxon>lamiids</taxon>
        <taxon>Lamiales</taxon>
        <taxon>Scrophulariaceae</taxon>
        <taxon>Buddlejeae</taxon>
        <taxon>Buddleja</taxon>
    </lineage>
</organism>
<dbReference type="GO" id="GO:0020037">
    <property type="term" value="F:heme binding"/>
    <property type="evidence" value="ECO:0007669"/>
    <property type="project" value="InterPro"/>
</dbReference>
<dbReference type="PANTHER" id="PTHR47947:SF1">
    <property type="entry name" value="CYTOCHROME P450 82E3"/>
    <property type="match status" value="1"/>
</dbReference>
<evidence type="ECO:0000256" key="5">
    <source>
        <dbReference type="ARBA" id="ARBA00022989"/>
    </source>
</evidence>
<dbReference type="InterPro" id="IPR050651">
    <property type="entry name" value="Plant_Cytochrome_P450_Monoox"/>
</dbReference>
<keyword evidence="2" id="KW-0349">Heme</keyword>
<evidence type="ECO:0000256" key="2">
    <source>
        <dbReference type="ARBA" id="ARBA00022617"/>
    </source>
</evidence>
<reference evidence="10" key="1">
    <citation type="submission" date="2019-10" db="EMBL/GenBank/DDBJ databases">
        <authorList>
            <person name="Zhang R."/>
            <person name="Pan Y."/>
            <person name="Wang J."/>
            <person name="Ma R."/>
            <person name="Yu S."/>
        </authorList>
    </citation>
    <scope>NUCLEOTIDE SEQUENCE</scope>
    <source>
        <strain evidence="10">LA-IB0</strain>
        <tissue evidence="10">Leaf</tissue>
    </source>
</reference>
<evidence type="ECO:0000256" key="6">
    <source>
        <dbReference type="ARBA" id="ARBA00023002"/>
    </source>
</evidence>
<dbReference type="PRINTS" id="PR00463">
    <property type="entry name" value="EP450I"/>
</dbReference>
<dbReference type="Gene3D" id="1.10.630.10">
    <property type="entry name" value="Cytochrome P450"/>
    <property type="match status" value="1"/>
</dbReference>
<evidence type="ECO:0000313" key="10">
    <source>
        <dbReference type="EMBL" id="KAG8371710.1"/>
    </source>
</evidence>
<dbReference type="AlphaFoldDB" id="A0AAV6WXL0"/>
<keyword evidence="6" id="KW-0560">Oxidoreductase</keyword>
<comment type="caution">
    <text evidence="10">The sequence shown here is derived from an EMBL/GenBank/DDBJ whole genome shotgun (WGS) entry which is preliminary data.</text>
</comment>
<evidence type="ECO:0000256" key="8">
    <source>
        <dbReference type="ARBA" id="ARBA00023033"/>
    </source>
</evidence>
<keyword evidence="7" id="KW-0408">Iron</keyword>
<evidence type="ECO:0000313" key="11">
    <source>
        <dbReference type="Proteomes" id="UP000826271"/>
    </source>
</evidence>
<dbReference type="GO" id="GO:0016020">
    <property type="term" value="C:membrane"/>
    <property type="evidence" value="ECO:0007669"/>
    <property type="project" value="UniProtKB-SubCell"/>
</dbReference>
<comment type="subcellular location">
    <subcellularLocation>
        <location evidence="1">Membrane</location>
        <topology evidence="1">Single-pass membrane protein</topology>
    </subcellularLocation>
</comment>
<dbReference type="GO" id="GO:0004497">
    <property type="term" value="F:monooxygenase activity"/>
    <property type="evidence" value="ECO:0007669"/>
    <property type="project" value="UniProtKB-KW"/>
</dbReference>
<dbReference type="SUPFAM" id="SSF48264">
    <property type="entry name" value="Cytochrome P450"/>
    <property type="match status" value="1"/>
</dbReference>
<keyword evidence="9" id="KW-0472">Membrane</keyword>
<gene>
    <name evidence="10" type="ORF">BUALT_Bualt13G0116500</name>
</gene>
<keyword evidence="4" id="KW-0479">Metal-binding</keyword>
<keyword evidence="5" id="KW-1133">Transmembrane helix</keyword>
<dbReference type="InterPro" id="IPR036396">
    <property type="entry name" value="Cyt_P450_sf"/>
</dbReference>
<keyword evidence="11" id="KW-1185">Reference proteome</keyword>
<evidence type="ECO:0008006" key="12">
    <source>
        <dbReference type="Google" id="ProtNLM"/>
    </source>
</evidence>
<dbReference type="InterPro" id="IPR001128">
    <property type="entry name" value="Cyt_P450"/>
</dbReference>
<dbReference type="GO" id="GO:0016705">
    <property type="term" value="F:oxidoreductase activity, acting on paired donors, with incorporation or reduction of molecular oxygen"/>
    <property type="evidence" value="ECO:0007669"/>
    <property type="project" value="InterPro"/>
</dbReference>
<dbReference type="InterPro" id="IPR002401">
    <property type="entry name" value="Cyt_P450_E_grp-I"/>
</dbReference>
<dbReference type="EMBL" id="WHWC01000013">
    <property type="protein sequence ID" value="KAG8371710.1"/>
    <property type="molecule type" value="Genomic_DNA"/>
</dbReference>
<evidence type="ECO:0000256" key="4">
    <source>
        <dbReference type="ARBA" id="ARBA00022723"/>
    </source>
</evidence>
<evidence type="ECO:0000256" key="3">
    <source>
        <dbReference type="ARBA" id="ARBA00022692"/>
    </source>
</evidence>
<keyword evidence="8" id="KW-0503">Monooxygenase</keyword>
<sequence length="368" mass="41866">MNILLLHIREIISTLLFLSFLYKLWTKYTQKATHHNSSPPQPFGAWPIIGHLPLLGNKIHLSRTLANLSDKYGPIFTLRLGMQNAVVVSSREAVSECFTTNDKFFASRPKSSSGEYLVYDYASFGFANGPYWREMRKLVTLEVLSARRLESMKNLRVSEIATSVRELYVGTKGKWPCKVNISRWIDQVALNIIVKTIAGKRYGNNVGGGEDVKEVENFRTLIREFTYLSGEFVISDVIPIRVLKWMDVQGHIKSMKRVSKELDGIIEKWIDEHVKCKRDEQDFLDVMLSTIDDKFMDSDGPPRLTIIKATVVVSCIINMDLCFEPGFDLAAPGNRTVDMDEGIGITMPRVNPLEVVITPRLEPQLYEN</sequence>
<dbReference type="GO" id="GO:0005506">
    <property type="term" value="F:iron ion binding"/>
    <property type="evidence" value="ECO:0007669"/>
    <property type="project" value="InterPro"/>
</dbReference>
<evidence type="ECO:0000256" key="9">
    <source>
        <dbReference type="ARBA" id="ARBA00023136"/>
    </source>
</evidence>
<dbReference type="Pfam" id="PF00067">
    <property type="entry name" value="p450"/>
    <property type="match status" value="1"/>
</dbReference>
<keyword evidence="3" id="KW-0812">Transmembrane</keyword>
<accession>A0AAV6WXL0</accession>
<protein>
    <recommendedName>
        <fullName evidence="12">Cytochrome P450</fullName>
    </recommendedName>
</protein>
<evidence type="ECO:0000256" key="1">
    <source>
        <dbReference type="ARBA" id="ARBA00004167"/>
    </source>
</evidence>